<sequence length="660" mass="76442">MSNDGWEFVGKKSKQGAAKGSKHKLQNGSLKAGKSVESKIQTGIEESETIFKVFLEEERRNEERRKNQQLKQQSKADSKAPKPPANDKKTAGKENVAKNKKKKSLNSSQNPIVFKKLDDAIRQINLADLRSIMEEVKTRFPESPLIWLKDLASYLNQKLSFEPEDPLFSENPSNYPLCLLPTDVLKHISKLFNECTKPTLQLFQDHCFQEIINHMTRSKLPTLGYRLMLQALGQLQPEITIKNLQRISLTRTSYQNRPPVCLSILWGASQSGYKNLSYGLKIWLELILPVTGMKAYSKYAIETLERFLSEHRKKNSEENALGIREFFSILDFAFTDNGLPPNLQKRFQTLYPQLKQLAFGENPSQNMKNFFPSFLLRLNPQISNNLKTEILQNLEYCLAQDIHCFSVWRQLYTKHLPQSSLLLAYLLENLNNLSPRFPRKLLKDTLLTFKITNEETVVSNKHEPGLNECRKPCEELLTKMSSRSFPWKKILSLLLVFALGLVAYDCHLHGSFEKSITGKYLKDSGVEASVQKSWSRARVYLVKGWEYLRKNVPIYYELLKRNCSPYVEYCYEQLIVVFNYLWDLTSDLRLWLDRNGPIFMENAKVVFKDGVSKIDQLLSLVYGYLLKLLTFAQQLLKDYLPIIMNNLTIAWTWLLENVFV</sequence>
<dbReference type="PANTHER" id="PTHR13448:SF0">
    <property type="entry name" value="TRANSMEMBRANE PROTEIN 214"/>
    <property type="match status" value="1"/>
</dbReference>
<organism evidence="12 13">
    <name type="scientific">Dinothrombium tinctorium</name>
    <dbReference type="NCBI Taxonomy" id="1965070"/>
    <lineage>
        <taxon>Eukaryota</taxon>
        <taxon>Metazoa</taxon>
        <taxon>Ecdysozoa</taxon>
        <taxon>Arthropoda</taxon>
        <taxon>Chelicerata</taxon>
        <taxon>Arachnida</taxon>
        <taxon>Acari</taxon>
        <taxon>Acariformes</taxon>
        <taxon>Trombidiformes</taxon>
        <taxon>Prostigmata</taxon>
        <taxon>Anystina</taxon>
        <taxon>Parasitengona</taxon>
        <taxon>Trombidioidea</taxon>
        <taxon>Trombidiidae</taxon>
        <taxon>Dinothrombium</taxon>
    </lineage>
</organism>
<comment type="caution">
    <text evidence="12">The sequence shown here is derived from an EMBL/GenBank/DDBJ whole genome shotgun (WGS) entry which is preliminary data.</text>
</comment>
<accession>A0A3S3NZ24</accession>
<evidence type="ECO:0000256" key="9">
    <source>
        <dbReference type="ARBA" id="ARBA00023180"/>
    </source>
</evidence>
<feature type="compositionally biased region" description="Basic and acidic residues" evidence="11">
    <location>
        <begin position="74"/>
        <end position="97"/>
    </location>
</feature>
<keyword evidence="8" id="KW-0472">Membrane</keyword>
<dbReference type="Proteomes" id="UP000285301">
    <property type="component" value="Unassembled WGS sequence"/>
</dbReference>
<dbReference type="PANTHER" id="PTHR13448">
    <property type="entry name" value="TRANSMEMBRANE PROTEIN 214"/>
    <property type="match status" value="1"/>
</dbReference>
<protein>
    <submittedName>
        <fullName evidence="12">Transmembrane protein 214-like protein</fullName>
    </submittedName>
</protein>
<evidence type="ECO:0000256" key="8">
    <source>
        <dbReference type="ARBA" id="ARBA00023136"/>
    </source>
</evidence>
<keyword evidence="5" id="KW-0053">Apoptosis</keyword>
<evidence type="ECO:0000256" key="4">
    <source>
        <dbReference type="ARBA" id="ARBA00022692"/>
    </source>
</evidence>
<dbReference type="STRING" id="1965070.A0A3S3NZ24"/>
<keyword evidence="9" id="KW-0325">Glycoprotein</keyword>
<evidence type="ECO:0000256" key="7">
    <source>
        <dbReference type="ARBA" id="ARBA00022989"/>
    </source>
</evidence>
<evidence type="ECO:0000256" key="11">
    <source>
        <dbReference type="SAM" id="MobiDB-lite"/>
    </source>
</evidence>
<evidence type="ECO:0000256" key="10">
    <source>
        <dbReference type="ARBA" id="ARBA00024938"/>
    </source>
</evidence>
<gene>
    <name evidence="12" type="ORF">B4U79_08885</name>
</gene>
<evidence type="ECO:0000313" key="13">
    <source>
        <dbReference type="Proteomes" id="UP000285301"/>
    </source>
</evidence>
<dbReference type="GO" id="GO:0006915">
    <property type="term" value="P:apoptotic process"/>
    <property type="evidence" value="ECO:0007669"/>
    <property type="project" value="UniProtKB-KW"/>
</dbReference>
<dbReference type="AlphaFoldDB" id="A0A3S3NZ24"/>
<evidence type="ECO:0000313" key="12">
    <source>
        <dbReference type="EMBL" id="RWS11991.1"/>
    </source>
</evidence>
<comment type="function">
    <text evidence="10">Critical mediator, in cooperation with CASP4, of endoplasmic reticulum-stress induced apoptosis. Required or the activation of CASP4 following endoplasmic reticulum stress.</text>
</comment>
<dbReference type="Pfam" id="PF10151">
    <property type="entry name" value="TMEM214"/>
    <property type="match status" value="1"/>
</dbReference>
<evidence type="ECO:0000256" key="3">
    <source>
        <dbReference type="ARBA" id="ARBA00011720"/>
    </source>
</evidence>
<evidence type="ECO:0000256" key="6">
    <source>
        <dbReference type="ARBA" id="ARBA00022824"/>
    </source>
</evidence>
<dbReference type="GO" id="GO:0005789">
    <property type="term" value="C:endoplasmic reticulum membrane"/>
    <property type="evidence" value="ECO:0007669"/>
    <property type="project" value="UniProtKB-SubCell"/>
</dbReference>
<reference evidence="12 13" key="1">
    <citation type="journal article" date="2018" name="Gigascience">
        <title>Genomes of trombidid mites reveal novel predicted allergens and laterally-transferred genes associated with secondary metabolism.</title>
        <authorList>
            <person name="Dong X."/>
            <person name="Chaisiri K."/>
            <person name="Xia D."/>
            <person name="Armstrong S.D."/>
            <person name="Fang Y."/>
            <person name="Donnelly M.J."/>
            <person name="Kadowaki T."/>
            <person name="McGarry J.W."/>
            <person name="Darby A.C."/>
            <person name="Makepeace B.L."/>
        </authorList>
    </citation>
    <scope>NUCLEOTIDE SEQUENCE [LARGE SCALE GENOMIC DNA]</scope>
    <source>
        <strain evidence="12">UoL-WK</strain>
    </source>
</reference>
<feature type="region of interest" description="Disordered" evidence="11">
    <location>
        <begin position="1"/>
        <end position="41"/>
    </location>
</feature>
<evidence type="ECO:0000256" key="2">
    <source>
        <dbReference type="ARBA" id="ARBA00007984"/>
    </source>
</evidence>
<keyword evidence="4 12" id="KW-0812">Transmembrane</keyword>
<evidence type="ECO:0000256" key="1">
    <source>
        <dbReference type="ARBA" id="ARBA00004477"/>
    </source>
</evidence>
<keyword evidence="7" id="KW-1133">Transmembrane helix</keyword>
<dbReference type="OrthoDB" id="10022292at2759"/>
<comment type="similarity">
    <text evidence="2">Belongs to the TMEM214 family.</text>
</comment>
<comment type="subcellular location">
    <subcellularLocation>
        <location evidence="1">Endoplasmic reticulum membrane</location>
        <topology evidence="1">Multi-pass membrane protein</topology>
    </subcellularLocation>
</comment>
<keyword evidence="13" id="KW-1185">Reference proteome</keyword>
<dbReference type="GO" id="GO:0005794">
    <property type="term" value="C:Golgi apparatus"/>
    <property type="evidence" value="ECO:0007669"/>
    <property type="project" value="TreeGrafter"/>
</dbReference>
<comment type="subunit">
    <text evidence="3">Constitutively interacts with CASP4; required for the localization of procaspase 4 to the ER.</text>
</comment>
<dbReference type="EMBL" id="NCKU01001492">
    <property type="protein sequence ID" value="RWS11991.1"/>
    <property type="molecule type" value="Genomic_DNA"/>
</dbReference>
<evidence type="ECO:0000256" key="5">
    <source>
        <dbReference type="ARBA" id="ARBA00022703"/>
    </source>
</evidence>
<keyword evidence="6" id="KW-0256">Endoplasmic reticulum</keyword>
<dbReference type="InterPro" id="IPR019308">
    <property type="entry name" value="TMEM214"/>
</dbReference>
<name>A0A3S3NZ24_9ACAR</name>
<feature type="region of interest" description="Disordered" evidence="11">
    <location>
        <begin position="56"/>
        <end position="109"/>
    </location>
</feature>
<proteinExistence type="inferred from homology"/>
<feature type="compositionally biased region" description="Basic and acidic residues" evidence="11">
    <location>
        <begin position="56"/>
        <end position="66"/>
    </location>
</feature>